<evidence type="ECO:0000313" key="4">
    <source>
        <dbReference type="Proteomes" id="UP000006906"/>
    </source>
</evidence>
<evidence type="ECO:0000256" key="1">
    <source>
        <dbReference type="SAM" id="MobiDB-lite"/>
    </source>
</evidence>
<dbReference type="Gramene" id="PNW77424">
    <property type="protein sequence ID" value="PNW77424"/>
    <property type="gene ID" value="CHLRE_10g435950v5"/>
</dbReference>
<dbReference type="InterPro" id="IPR058917">
    <property type="entry name" value="RESC6_dom"/>
</dbReference>
<feature type="region of interest" description="Disordered" evidence="1">
    <location>
        <begin position="178"/>
        <end position="316"/>
    </location>
</feature>
<proteinExistence type="predicted"/>
<evidence type="ECO:0000259" key="2">
    <source>
        <dbReference type="Pfam" id="PF26188"/>
    </source>
</evidence>
<accession>A0A2K3DA66</accession>
<organism evidence="3 4">
    <name type="scientific">Chlamydomonas reinhardtii</name>
    <name type="common">Chlamydomonas smithii</name>
    <dbReference type="NCBI Taxonomy" id="3055"/>
    <lineage>
        <taxon>Eukaryota</taxon>
        <taxon>Viridiplantae</taxon>
        <taxon>Chlorophyta</taxon>
        <taxon>core chlorophytes</taxon>
        <taxon>Chlorophyceae</taxon>
        <taxon>CS clade</taxon>
        <taxon>Chlamydomonadales</taxon>
        <taxon>Chlamydomonadaceae</taxon>
        <taxon>Chlamydomonas</taxon>
    </lineage>
</organism>
<dbReference type="EMBL" id="CM008971">
    <property type="protein sequence ID" value="PNW77424.1"/>
    <property type="molecule type" value="Genomic_DNA"/>
</dbReference>
<feature type="compositionally biased region" description="Low complexity" evidence="1">
    <location>
        <begin position="220"/>
        <end position="234"/>
    </location>
</feature>
<feature type="compositionally biased region" description="Gly residues" evidence="1">
    <location>
        <begin position="258"/>
        <end position="287"/>
    </location>
</feature>
<feature type="domain" description="RNA-editing substrate-binding complex 6 protein" evidence="2">
    <location>
        <begin position="438"/>
        <end position="541"/>
    </location>
</feature>
<sequence length="804" mass="79056">MLVLLNPTLRAAAPGLLLAKVAASRSVGHGAVPCGGALPRPLLPLQLEGAAPCREAAAQNAAAGGAVPLAATCRVADARRAASASSRGSRDAGRTAAALGAAAAANAAAAAVAGSVAELFLRINGGGLSATAASGAGGHSLAAQHPWPSLSSWRTNGGFPQPPLLDTRSSCSLLDACGDIQDSPRQPGSASSTARRAYRHATAAGHLTSSHSRGYGGSASTGSGSSTADTSPDGRQQQHGRLTHDDQHYHQRQQELLPGGGSSNGGSSSGGSSSGIGGGGLHAGGTGLLRSHGPSPGLPVQPAVGSPPPPLQRPDRLAHETVTSAAVAGPGGRHEADAYEGDPREVVLRVLRSATAGACCSPGAGADLWCSDEDEAEAAELLGCSTTTVVAAAASGAAGAGAGLDVEADGIATERAVDSCLAASAATQRQLMRLPGRELAAAALAVLPRLPPWRVAALAVALARMQLLGAEGFKSGLVEHVVGRLYQFSPQQLADVAWALATARQYDVSFLEALAGRLTATAAQWDARSLAQVLWAFGRFSFVLGGSTGAGGGGGGAGGAQSDWAQSPPPPVGAEAVAAMVEKLQGELDGGSVAEVVYAAGVMCGSAGDWQAGRLQRLVGDFAADNMTAFGPEALGKLAAGLTGLGLRDLGGGQRRRLCAAVAGRAAELAARLEPEDLCRVVGLLAANDYCDAEDGGGGASGGSSCSSNSSSSLRALAARAEELVGTTAAAAAAAVAGGRHPHMLLPACELLEPGQAEALAAGFQALGVPLRGLPLVSSPLGPYAGGGGGGGGGGVSCGPAAFR</sequence>
<dbReference type="Pfam" id="PF26188">
    <property type="entry name" value="RESC6"/>
    <property type="match status" value="1"/>
</dbReference>
<protein>
    <recommendedName>
        <fullName evidence="2">RNA-editing substrate-binding complex 6 protein domain-containing protein</fullName>
    </recommendedName>
</protein>
<dbReference type="RefSeq" id="XP_042920116.1">
    <property type="nucleotide sequence ID" value="XM_043066719.1"/>
</dbReference>
<reference evidence="3 4" key="1">
    <citation type="journal article" date="2007" name="Science">
        <title>The Chlamydomonas genome reveals the evolution of key animal and plant functions.</title>
        <authorList>
            <person name="Merchant S.S."/>
            <person name="Prochnik S.E."/>
            <person name="Vallon O."/>
            <person name="Harris E.H."/>
            <person name="Karpowicz S.J."/>
            <person name="Witman G.B."/>
            <person name="Terry A."/>
            <person name="Salamov A."/>
            <person name="Fritz-Laylin L.K."/>
            <person name="Marechal-Drouard L."/>
            <person name="Marshall W.F."/>
            <person name="Qu L.H."/>
            <person name="Nelson D.R."/>
            <person name="Sanderfoot A.A."/>
            <person name="Spalding M.H."/>
            <person name="Kapitonov V.V."/>
            <person name="Ren Q."/>
            <person name="Ferris P."/>
            <person name="Lindquist E."/>
            <person name="Shapiro H."/>
            <person name="Lucas S.M."/>
            <person name="Grimwood J."/>
            <person name="Schmutz J."/>
            <person name="Cardol P."/>
            <person name="Cerutti H."/>
            <person name="Chanfreau G."/>
            <person name="Chen C.L."/>
            <person name="Cognat V."/>
            <person name="Croft M.T."/>
            <person name="Dent R."/>
            <person name="Dutcher S."/>
            <person name="Fernandez E."/>
            <person name="Fukuzawa H."/>
            <person name="Gonzalez-Ballester D."/>
            <person name="Gonzalez-Halphen D."/>
            <person name="Hallmann A."/>
            <person name="Hanikenne M."/>
            <person name="Hippler M."/>
            <person name="Inwood W."/>
            <person name="Jabbari K."/>
            <person name="Kalanon M."/>
            <person name="Kuras R."/>
            <person name="Lefebvre P.A."/>
            <person name="Lemaire S.D."/>
            <person name="Lobanov A.V."/>
            <person name="Lohr M."/>
            <person name="Manuell A."/>
            <person name="Meier I."/>
            <person name="Mets L."/>
            <person name="Mittag M."/>
            <person name="Mittelmeier T."/>
            <person name="Moroney J.V."/>
            <person name="Moseley J."/>
            <person name="Napoli C."/>
            <person name="Nedelcu A.M."/>
            <person name="Niyogi K."/>
            <person name="Novoselov S.V."/>
            <person name="Paulsen I.T."/>
            <person name="Pazour G."/>
            <person name="Purton S."/>
            <person name="Ral J.P."/>
            <person name="Riano-Pachon D.M."/>
            <person name="Riekhof W."/>
            <person name="Rymarquis L."/>
            <person name="Schroda M."/>
            <person name="Stern D."/>
            <person name="Umen J."/>
            <person name="Willows R."/>
            <person name="Wilson N."/>
            <person name="Zimmer S.L."/>
            <person name="Allmer J."/>
            <person name="Balk J."/>
            <person name="Bisova K."/>
            <person name="Chen C.J."/>
            <person name="Elias M."/>
            <person name="Gendler K."/>
            <person name="Hauser C."/>
            <person name="Lamb M.R."/>
            <person name="Ledford H."/>
            <person name="Long J.C."/>
            <person name="Minagawa J."/>
            <person name="Page M.D."/>
            <person name="Pan J."/>
            <person name="Pootakham W."/>
            <person name="Roje S."/>
            <person name="Rose A."/>
            <person name="Stahlberg E."/>
            <person name="Terauchi A.M."/>
            <person name="Yang P."/>
            <person name="Ball S."/>
            <person name="Bowler C."/>
            <person name="Dieckmann C.L."/>
            <person name="Gladyshev V.N."/>
            <person name="Green P."/>
            <person name="Jorgensen R."/>
            <person name="Mayfield S."/>
            <person name="Mueller-Roeber B."/>
            <person name="Rajamani S."/>
            <person name="Sayre R.T."/>
            <person name="Brokstein P."/>
            <person name="Dubchak I."/>
            <person name="Goodstein D."/>
            <person name="Hornick L."/>
            <person name="Huang Y.W."/>
            <person name="Jhaveri J."/>
            <person name="Luo Y."/>
            <person name="Martinez D."/>
            <person name="Ngau W.C."/>
            <person name="Otillar B."/>
            <person name="Poliakov A."/>
            <person name="Porter A."/>
            <person name="Szajkowski L."/>
            <person name="Werner G."/>
            <person name="Zhou K."/>
            <person name="Grigoriev I.V."/>
            <person name="Rokhsar D.S."/>
            <person name="Grossman A.R."/>
        </authorList>
    </citation>
    <scope>NUCLEOTIDE SEQUENCE [LARGE SCALE GENOMIC DNA]</scope>
    <source>
        <strain evidence="4">CC-503</strain>
    </source>
</reference>
<feature type="compositionally biased region" description="Basic and acidic residues" evidence="1">
    <location>
        <begin position="242"/>
        <end position="253"/>
    </location>
</feature>
<dbReference type="Proteomes" id="UP000006906">
    <property type="component" value="Chromosome 10"/>
</dbReference>
<feature type="compositionally biased region" description="Low complexity" evidence="1">
    <location>
        <begin position="188"/>
        <end position="206"/>
    </location>
</feature>
<dbReference type="GeneID" id="66055013"/>
<dbReference type="OrthoDB" id="529921at2759"/>
<gene>
    <name evidence="3" type="ORF">CHLRE_10g435950v5</name>
</gene>
<name>A0A2K3DA66_CHLRE</name>
<dbReference type="InParanoid" id="A0A2K3DA66"/>
<keyword evidence="4" id="KW-1185">Reference proteome</keyword>
<dbReference type="AlphaFoldDB" id="A0A2K3DA66"/>
<dbReference type="KEGG" id="cre:CHLRE_10g435950v5"/>
<evidence type="ECO:0000313" key="3">
    <source>
        <dbReference type="EMBL" id="PNW77424.1"/>
    </source>
</evidence>